<evidence type="ECO:0000313" key="2">
    <source>
        <dbReference type="Proteomes" id="UP001209878"/>
    </source>
</evidence>
<proteinExistence type="predicted"/>
<comment type="caution">
    <text evidence="1">The sequence shown here is derived from an EMBL/GenBank/DDBJ whole genome shotgun (WGS) entry which is preliminary data.</text>
</comment>
<evidence type="ECO:0000313" key="1">
    <source>
        <dbReference type="EMBL" id="KAK2179089.1"/>
    </source>
</evidence>
<name>A0AAD9KWS3_RIDPI</name>
<gene>
    <name evidence="1" type="ORF">NP493_514g00022</name>
</gene>
<dbReference type="AlphaFoldDB" id="A0AAD9KWS3"/>
<organism evidence="1 2">
    <name type="scientific">Ridgeia piscesae</name>
    <name type="common">Tubeworm</name>
    <dbReference type="NCBI Taxonomy" id="27915"/>
    <lineage>
        <taxon>Eukaryota</taxon>
        <taxon>Metazoa</taxon>
        <taxon>Spiralia</taxon>
        <taxon>Lophotrochozoa</taxon>
        <taxon>Annelida</taxon>
        <taxon>Polychaeta</taxon>
        <taxon>Sedentaria</taxon>
        <taxon>Canalipalpata</taxon>
        <taxon>Sabellida</taxon>
        <taxon>Siboglinidae</taxon>
        <taxon>Ridgeia</taxon>
    </lineage>
</organism>
<accession>A0AAD9KWS3</accession>
<dbReference type="EMBL" id="JAODUO010000514">
    <property type="protein sequence ID" value="KAK2179089.1"/>
    <property type="molecule type" value="Genomic_DNA"/>
</dbReference>
<reference evidence="1" key="1">
    <citation type="journal article" date="2023" name="Mol. Biol. Evol.">
        <title>Third-Generation Sequencing Reveals the Adaptive Role of the Epigenome in Three Deep-Sea Polychaetes.</title>
        <authorList>
            <person name="Perez M."/>
            <person name="Aroh O."/>
            <person name="Sun Y."/>
            <person name="Lan Y."/>
            <person name="Juniper S.K."/>
            <person name="Young C.R."/>
            <person name="Angers B."/>
            <person name="Qian P.Y."/>
        </authorList>
    </citation>
    <scope>NUCLEOTIDE SEQUENCE</scope>
    <source>
        <strain evidence="1">R07B-5</strain>
    </source>
</reference>
<protein>
    <submittedName>
        <fullName evidence="1">Uncharacterized protein</fullName>
    </submittedName>
</protein>
<sequence>MYMSLVFNGYEWLFFIHPDQCEQVYASSVVQINHVRHIITLSGTPCDVITRNSITLSVRWRHSITRSVIYSHPFSRWISKRHAVVHCGDIDSSQTTAIIVM</sequence>
<dbReference type="Proteomes" id="UP001209878">
    <property type="component" value="Unassembled WGS sequence"/>
</dbReference>
<keyword evidence="2" id="KW-1185">Reference proteome</keyword>